<dbReference type="AlphaFoldDB" id="A0A284VRZ7"/>
<dbReference type="RefSeq" id="WP_096206675.1">
    <property type="nucleotide sequence ID" value="NZ_FZMP01000205.1"/>
</dbReference>
<proteinExistence type="predicted"/>
<organism evidence="1 2">
    <name type="scientific">Candidatus Methanoperedens nitratireducens</name>
    <dbReference type="NCBI Taxonomy" id="1392998"/>
    <lineage>
        <taxon>Archaea</taxon>
        <taxon>Methanobacteriati</taxon>
        <taxon>Methanobacteriota</taxon>
        <taxon>Stenosarchaea group</taxon>
        <taxon>Methanomicrobia</taxon>
        <taxon>Methanosarcinales</taxon>
        <taxon>ANME-2 cluster</taxon>
        <taxon>Candidatus Methanoperedentaceae</taxon>
        <taxon>Candidatus Methanoperedens</taxon>
    </lineage>
</organism>
<evidence type="ECO:0000313" key="2">
    <source>
        <dbReference type="Proteomes" id="UP000218615"/>
    </source>
</evidence>
<dbReference type="EMBL" id="FZMP01000205">
    <property type="protein sequence ID" value="SNQ62054.1"/>
    <property type="molecule type" value="Genomic_DNA"/>
</dbReference>
<protein>
    <submittedName>
        <fullName evidence="1">Uncharacterized protein</fullName>
    </submittedName>
</protein>
<sequence>MDSPFNGVTQAKIVDPAVLINAIDRKFKAWLSSFQVTVFARSLALQRYYSDQKVDVVKAFIDESIELSGSVNGKNVEGYIKVANTRVYVADKKRTTTLETENSV</sequence>
<evidence type="ECO:0000313" key="1">
    <source>
        <dbReference type="EMBL" id="SNQ62054.1"/>
    </source>
</evidence>
<reference evidence="2" key="1">
    <citation type="submission" date="2017-06" db="EMBL/GenBank/DDBJ databases">
        <authorList>
            <person name="Cremers G."/>
        </authorList>
    </citation>
    <scope>NUCLEOTIDE SEQUENCE [LARGE SCALE GENOMIC DNA]</scope>
</reference>
<keyword evidence="2" id="KW-1185">Reference proteome</keyword>
<dbReference type="Proteomes" id="UP000218615">
    <property type="component" value="Unassembled WGS sequence"/>
</dbReference>
<accession>A0A284VRZ7</accession>
<gene>
    <name evidence="1" type="ORF">MNV_580002</name>
</gene>
<name>A0A284VRZ7_9EURY</name>